<protein>
    <submittedName>
        <fullName evidence="7">Type IV secretory system conjugative DNA transfer family protein</fullName>
    </submittedName>
</protein>
<keyword evidence="5" id="KW-1133">Transmembrane helix</keyword>
<dbReference type="Pfam" id="PF02534">
    <property type="entry name" value="T4SS-DNA_transf"/>
    <property type="match status" value="1"/>
</dbReference>
<reference evidence="7 8" key="1">
    <citation type="submission" date="2023-04" db="EMBL/GenBank/DDBJ databases">
        <title>Tenacibaculum tangerinum sp. nov., isolated from sea tidal flat of South Korea.</title>
        <authorList>
            <person name="Lee S.H."/>
            <person name="Kim J.-J."/>
        </authorList>
    </citation>
    <scope>NUCLEOTIDE SEQUENCE [LARGE SCALE GENOMIC DNA]</scope>
    <source>
        <strain evidence="7 8">GRR-S3-23</strain>
    </source>
</reference>
<evidence type="ECO:0000256" key="4">
    <source>
        <dbReference type="ARBA" id="ARBA00022692"/>
    </source>
</evidence>
<evidence type="ECO:0000313" key="7">
    <source>
        <dbReference type="EMBL" id="WGH74218.1"/>
    </source>
</evidence>
<dbReference type="PANTHER" id="PTHR37937:SF1">
    <property type="entry name" value="CONJUGATIVE TRANSFER: DNA TRANSPORT"/>
    <property type="match status" value="1"/>
</dbReference>
<evidence type="ECO:0000256" key="2">
    <source>
        <dbReference type="ARBA" id="ARBA00008806"/>
    </source>
</evidence>
<dbReference type="PANTHER" id="PTHR37937">
    <property type="entry name" value="CONJUGATIVE TRANSFER: DNA TRANSPORT"/>
    <property type="match status" value="1"/>
</dbReference>
<organism evidence="7 8">
    <name type="scientific">Tenacibaculum tangerinum</name>
    <dbReference type="NCBI Taxonomy" id="3038772"/>
    <lineage>
        <taxon>Bacteria</taxon>
        <taxon>Pseudomonadati</taxon>
        <taxon>Bacteroidota</taxon>
        <taxon>Flavobacteriia</taxon>
        <taxon>Flavobacteriales</taxon>
        <taxon>Flavobacteriaceae</taxon>
        <taxon>Tenacibaculum</taxon>
    </lineage>
</organism>
<keyword evidence="6" id="KW-0472">Membrane</keyword>
<evidence type="ECO:0000256" key="3">
    <source>
        <dbReference type="ARBA" id="ARBA00022475"/>
    </source>
</evidence>
<name>A0ABY8L1Z3_9FLAO</name>
<dbReference type="InterPro" id="IPR027417">
    <property type="entry name" value="P-loop_NTPase"/>
</dbReference>
<dbReference type="InterPro" id="IPR003688">
    <property type="entry name" value="TraG/VirD4"/>
</dbReference>
<dbReference type="CDD" id="cd01127">
    <property type="entry name" value="TrwB_TraG_TraD_VirD4"/>
    <property type="match status" value="1"/>
</dbReference>
<dbReference type="RefSeq" id="WP_279650099.1">
    <property type="nucleotide sequence ID" value="NZ_CP122539.1"/>
</dbReference>
<evidence type="ECO:0000256" key="6">
    <source>
        <dbReference type="ARBA" id="ARBA00023136"/>
    </source>
</evidence>
<dbReference type="InterPro" id="IPR051539">
    <property type="entry name" value="T4SS-coupling_protein"/>
</dbReference>
<dbReference type="Proteomes" id="UP001232001">
    <property type="component" value="Chromosome"/>
</dbReference>
<evidence type="ECO:0000313" key="8">
    <source>
        <dbReference type="Proteomes" id="UP001232001"/>
    </source>
</evidence>
<proteinExistence type="inferred from homology"/>
<dbReference type="Gene3D" id="3.40.50.300">
    <property type="entry name" value="P-loop containing nucleotide triphosphate hydrolases"/>
    <property type="match status" value="1"/>
</dbReference>
<evidence type="ECO:0000256" key="5">
    <source>
        <dbReference type="ARBA" id="ARBA00022989"/>
    </source>
</evidence>
<evidence type="ECO:0000256" key="1">
    <source>
        <dbReference type="ARBA" id="ARBA00004651"/>
    </source>
</evidence>
<comment type="similarity">
    <text evidence="2">Belongs to the VirD4/TraG family.</text>
</comment>
<gene>
    <name evidence="7" type="ORF">P8625_08795</name>
</gene>
<accession>A0ABY8L1Z3</accession>
<keyword evidence="4" id="KW-0812">Transmembrane</keyword>
<keyword evidence="8" id="KW-1185">Reference proteome</keyword>
<sequence>MSQPEVDDFMGRFLPEEYFDEYLSLMGASEEKTFQSIIMSLKSALEQLNTPVLRYVLEKDSLNFQELRSRPTALFIHCEEQRMPKLKFVLSILIKQLLEFAMKPKIAGQPYLPIQFIFEEFNAMHFDIENYLVVLRKKQCSIVIVIQDFSQLEKLGSSAMKTVLSNCVSRIIYPGVSPEVALWA</sequence>
<dbReference type="EMBL" id="CP122539">
    <property type="protein sequence ID" value="WGH74218.1"/>
    <property type="molecule type" value="Genomic_DNA"/>
</dbReference>
<keyword evidence="3" id="KW-1003">Cell membrane</keyword>
<dbReference type="SUPFAM" id="SSF52540">
    <property type="entry name" value="P-loop containing nucleoside triphosphate hydrolases"/>
    <property type="match status" value="1"/>
</dbReference>
<comment type="subcellular location">
    <subcellularLocation>
        <location evidence="1">Cell membrane</location>
        <topology evidence="1">Multi-pass membrane protein</topology>
    </subcellularLocation>
</comment>